<organism evidence="1">
    <name type="scientific">Petromyces alliaceus</name>
    <name type="common">Aspergillus alliaceus</name>
    <dbReference type="NCBI Taxonomy" id="209559"/>
    <lineage>
        <taxon>Eukaryota</taxon>
        <taxon>Fungi</taxon>
        <taxon>Dikarya</taxon>
        <taxon>Ascomycota</taxon>
        <taxon>Pezizomycotina</taxon>
        <taxon>Eurotiomycetes</taxon>
        <taxon>Eurotiomycetidae</taxon>
        <taxon>Eurotiales</taxon>
        <taxon>Aspergillaceae</taxon>
        <taxon>Aspergillus</taxon>
        <taxon>Aspergillus subgen. Circumdati</taxon>
    </lineage>
</organism>
<proteinExistence type="predicted"/>
<evidence type="ECO:0000313" key="1">
    <source>
        <dbReference type="EMBL" id="KAE8395153.1"/>
    </source>
</evidence>
<name>A0A5N7CNQ5_PETAA</name>
<dbReference type="AlphaFoldDB" id="A0A5N7CNQ5"/>
<dbReference type="OrthoDB" id="4494726at2759"/>
<dbReference type="EMBL" id="ML735220">
    <property type="protein sequence ID" value="KAE8395153.1"/>
    <property type="molecule type" value="Genomic_DNA"/>
</dbReference>
<gene>
    <name evidence="1" type="ORF">BDV23DRAFT_169155</name>
</gene>
<accession>A0A5N7CNQ5</accession>
<sequence>MQIQFATHHTGQPKIVKMPILSNEHAPHMNLNLLRELSGAVLNNKVDDLLKAATEEFFRGFLNTWKQRGCIYKGYNTCHSDLPVMFYRNCFLFIGCSKNSDLEPWHYAYAIERFQQIDRSYLKSLVKYGFKEPKQECDFISQVTTGKQFCDRSHPGNPGHLIKPKCLSQFDLYIPLQWNRFPFLLLITRLSHTHFPPPPLKLPLHIADEVIQAIQQQDTLDLTARRFMLSPIFTNLYDRFGPSTLRTLHKCLNIEDRITALIRKQKLLSFPEGTHIAGILREYSFDRLKENSEQWIREVHFFDPEHWLILCCTYAQAKAFIHANYLEMDLSFKMVNGKTNVFSISSWNAQTKRINTYAYAFLNLETRHAYAVMFSKIFKILGDVARSPASVITCICWIQAKNGMNTCFIVLSSAELTYNGISKRNLVVSMPLIH</sequence>
<dbReference type="Proteomes" id="UP000326877">
    <property type="component" value="Unassembled WGS sequence"/>
</dbReference>
<protein>
    <submittedName>
        <fullName evidence="1">Uncharacterized protein</fullName>
    </submittedName>
</protein>
<reference evidence="1" key="1">
    <citation type="submission" date="2019-04" db="EMBL/GenBank/DDBJ databases">
        <title>Friends and foes A comparative genomics studyof 23 Aspergillus species from section Flavi.</title>
        <authorList>
            <consortium name="DOE Joint Genome Institute"/>
            <person name="Kjaerbolling I."/>
            <person name="Vesth T."/>
            <person name="Frisvad J.C."/>
            <person name="Nybo J.L."/>
            <person name="Theobald S."/>
            <person name="Kildgaard S."/>
            <person name="Isbrandt T."/>
            <person name="Kuo A."/>
            <person name="Sato A."/>
            <person name="Lyhne E.K."/>
            <person name="Kogle M.E."/>
            <person name="Wiebenga A."/>
            <person name="Kun R.S."/>
            <person name="Lubbers R.J."/>
            <person name="Makela M.R."/>
            <person name="Barry K."/>
            <person name="Chovatia M."/>
            <person name="Clum A."/>
            <person name="Daum C."/>
            <person name="Haridas S."/>
            <person name="He G."/>
            <person name="LaButti K."/>
            <person name="Lipzen A."/>
            <person name="Mondo S."/>
            <person name="Riley R."/>
            <person name="Salamov A."/>
            <person name="Simmons B.A."/>
            <person name="Magnuson J.K."/>
            <person name="Henrissat B."/>
            <person name="Mortensen U.H."/>
            <person name="Larsen T.O."/>
            <person name="Devries R.P."/>
            <person name="Grigoriev I.V."/>
            <person name="Machida M."/>
            <person name="Baker S.E."/>
            <person name="Andersen M.R."/>
        </authorList>
    </citation>
    <scope>NUCLEOTIDE SEQUENCE [LARGE SCALE GENOMIC DNA]</scope>
    <source>
        <strain evidence="1">IBT 14317</strain>
    </source>
</reference>